<name>A0A8K0KA94_LADFU</name>
<accession>A0A8K0KA94</accession>
<protein>
    <submittedName>
        <fullName evidence="1">Uncharacterized protein</fullName>
    </submittedName>
</protein>
<dbReference type="EMBL" id="KZ308556">
    <property type="protein sequence ID" value="KAG8231429.1"/>
    <property type="molecule type" value="Genomic_DNA"/>
</dbReference>
<sequence>MEKIVKCDSAAFEKWSEIKNCFSEERAKENLQNIQQQPSNKKLYKKAFQMDNDSIETLEEGEECSIDTTSDIPETNTRMSNSSIDLIQLNPTTMTFNNNTEDIIHLPAIDHPCARQRLASRNNELEQTLTDNLQNYGTELILESIYTMDTID</sequence>
<dbReference type="Proteomes" id="UP000792457">
    <property type="component" value="Unassembled WGS sequence"/>
</dbReference>
<evidence type="ECO:0000313" key="1">
    <source>
        <dbReference type="EMBL" id="KAG8231429.1"/>
    </source>
</evidence>
<dbReference type="AlphaFoldDB" id="A0A8K0KA94"/>
<evidence type="ECO:0000313" key="2">
    <source>
        <dbReference type="Proteomes" id="UP000792457"/>
    </source>
</evidence>
<gene>
    <name evidence="1" type="ORF">J437_LFUL000145</name>
</gene>
<reference evidence="1" key="1">
    <citation type="submission" date="2013-04" db="EMBL/GenBank/DDBJ databases">
        <authorList>
            <person name="Qu J."/>
            <person name="Murali S.C."/>
            <person name="Bandaranaike D."/>
            <person name="Bellair M."/>
            <person name="Blankenburg K."/>
            <person name="Chao H."/>
            <person name="Dinh H."/>
            <person name="Doddapaneni H."/>
            <person name="Downs B."/>
            <person name="Dugan-Rocha S."/>
            <person name="Elkadiri S."/>
            <person name="Gnanaolivu R.D."/>
            <person name="Hernandez B."/>
            <person name="Javaid M."/>
            <person name="Jayaseelan J.C."/>
            <person name="Lee S."/>
            <person name="Li M."/>
            <person name="Ming W."/>
            <person name="Munidasa M."/>
            <person name="Muniz J."/>
            <person name="Nguyen L."/>
            <person name="Ongeri F."/>
            <person name="Osuji N."/>
            <person name="Pu L.-L."/>
            <person name="Puazo M."/>
            <person name="Qu C."/>
            <person name="Quiroz J."/>
            <person name="Raj R."/>
            <person name="Weissenberger G."/>
            <person name="Xin Y."/>
            <person name="Zou X."/>
            <person name="Han Y."/>
            <person name="Richards S."/>
            <person name="Worley K."/>
            <person name="Muzny D."/>
            <person name="Gibbs R."/>
        </authorList>
    </citation>
    <scope>NUCLEOTIDE SEQUENCE</scope>
    <source>
        <strain evidence="1">Sampled in the wild</strain>
    </source>
</reference>
<reference evidence="1" key="2">
    <citation type="submission" date="2017-10" db="EMBL/GenBank/DDBJ databases">
        <title>Ladona fulva Genome sequencing and assembly.</title>
        <authorList>
            <person name="Murali S."/>
            <person name="Richards S."/>
            <person name="Bandaranaike D."/>
            <person name="Bellair M."/>
            <person name="Blankenburg K."/>
            <person name="Chao H."/>
            <person name="Dinh H."/>
            <person name="Doddapaneni H."/>
            <person name="Dugan-Rocha S."/>
            <person name="Elkadiri S."/>
            <person name="Gnanaolivu R."/>
            <person name="Hernandez B."/>
            <person name="Skinner E."/>
            <person name="Javaid M."/>
            <person name="Lee S."/>
            <person name="Li M."/>
            <person name="Ming W."/>
            <person name="Munidasa M."/>
            <person name="Muniz J."/>
            <person name="Nguyen L."/>
            <person name="Hughes D."/>
            <person name="Osuji N."/>
            <person name="Pu L.-L."/>
            <person name="Puazo M."/>
            <person name="Qu C."/>
            <person name="Quiroz J."/>
            <person name="Raj R."/>
            <person name="Weissenberger G."/>
            <person name="Xin Y."/>
            <person name="Zou X."/>
            <person name="Han Y."/>
            <person name="Worley K."/>
            <person name="Muzny D."/>
            <person name="Gibbs R."/>
        </authorList>
    </citation>
    <scope>NUCLEOTIDE SEQUENCE</scope>
    <source>
        <strain evidence="1">Sampled in the wild</strain>
    </source>
</reference>
<keyword evidence="2" id="KW-1185">Reference proteome</keyword>
<comment type="caution">
    <text evidence="1">The sequence shown here is derived from an EMBL/GenBank/DDBJ whole genome shotgun (WGS) entry which is preliminary data.</text>
</comment>
<organism evidence="1 2">
    <name type="scientific">Ladona fulva</name>
    <name type="common">Scarce chaser dragonfly</name>
    <name type="synonym">Libellula fulva</name>
    <dbReference type="NCBI Taxonomy" id="123851"/>
    <lineage>
        <taxon>Eukaryota</taxon>
        <taxon>Metazoa</taxon>
        <taxon>Ecdysozoa</taxon>
        <taxon>Arthropoda</taxon>
        <taxon>Hexapoda</taxon>
        <taxon>Insecta</taxon>
        <taxon>Pterygota</taxon>
        <taxon>Palaeoptera</taxon>
        <taxon>Odonata</taxon>
        <taxon>Epiprocta</taxon>
        <taxon>Anisoptera</taxon>
        <taxon>Libelluloidea</taxon>
        <taxon>Libellulidae</taxon>
        <taxon>Ladona</taxon>
    </lineage>
</organism>
<proteinExistence type="predicted"/>